<evidence type="ECO:0000313" key="2">
    <source>
        <dbReference type="EMBL" id="MDQ0478603.1"/>
    </source>
</evidence>
<dbReference type="PROSITE" id="PS51257">
    <property type="entry name" value="PROKAR_LIPOPROTEIN"/>
    <property type="match status" value="1"/>
</dbReference>
<organism evidence="2 3">
    <name type="scientific">Hathewaya limosa</name>
    <name type="common">Clostridium limosum</name>
    <dbReference type="NCBI Taxonomy" id="1536"/>
    <lineage>
        <taxon>Bacteria</taxon>
        <taxon>Bacillati</taxon>
        <taxon>Bacillota</taxon>
        <taxon>Clostridia</taxon>
        <taxon>Eubacteriales</taxon>
        <taxon>Clostridiaceae</taxon>
        <taxon>Hathewaya</taxon>
    </lineage>
</organism>
<dbReference type="RefSeq" id="WP_307354850.1">
    <property type="nucleotide sequence ID" value="NZ_BAAACJ010000008.1"/>
</dbReference>
<comment type="caution">
    <text evidence="2">The sequence shown here is derived from an EMBL/GenBank/DDBJ whole genome shotgun (WGS) entry which is preliminary data.</text>
</comment>
<evidence type="ECO:0000256" key="1">
    <source>
        <dbReference type="SAM" id="MobiDB-lite"/>
    </source>
</evidence>
<protein>
    <recommendedName>
        <fullName evidence="4">Lipoprotein</fullName>
    </recommendedName>
</protein>
<evidence type="ECO:0000313" key="3">
    <source>
        <dbReference type="Proteomes" id="UP001224418"/>
    </source>
</evidence>
<dbReference type="EMBL" id="JAUSWN010000002">
    <property type="protein sequence ID" value="MDQ0478603.1"/>
    <property type="molecule type" value="Genomic_DNA"/>
</dbReference>
<name>A0ABU0JNG7_HATLI</name>
<sequence>MRKGRALIIFFLIIGLVLSGCNNAKEMAKEKENNFEIKSALKIVNNYIGYLQKDDYTNAKKLYTKELSSKSKKVEDGELKIKGFTINNVNEIGRSALVELKVARCSEKYAQAFLDNLAIKVTKEGSEYKISDIKYSPEKEGFIESGKVRQRNKTNVKTDLILEKGSIPTYFFPKVDAGNIHKVLVSKEEFGRLQFNYNADKIAISTKGKMPFIGIIIIDDSLAVQGPSSGAGSTPPSGGTTGGQSSSGMKEIPIGKEIISLDVLKDKNIDFLVFSQDDEFVLCQYSDSNNGKFIRVYNTGEGSLIPVNLESIFPVDKVNILFNGFDKETLNFQVVKRNEKDNVDGNIIGNWSLDLKEFKLTKI</sequence>
<gene>
    <name evidence="2" type="ORF">QOZ93_000312</name>
</gene>
<dbReference type="Proteomes" id="UP001224418">
    <property type="component" value="Unassembled WGS sequence"/>
</dbReference>
<proteinExistence type="predicted"/>
<feature type="region of interest" description="Disordered" evidence="1">
    <location>
        <begin position="227"/>
        <end position="249"/>
    </location>
</feature>
<keyword evidence="3" id="KW-1185">Reference proteome</keyword>
<feature type="compositionally biased region" description="Low complexity" evidence="1">
    <location>
        <begin position="227"/>
        <end position="248"/>
    </location>
</feature>
<evidence type="ECO:0008006" key="4">
    <source>
        <dbReference type="Google" id="ProtNLM"/>
    </source>
</evidence>
<accession>A0ABU0JNG7</accession>
<reference evidence="2 3" key="1">
    <citation type="submission" date="2023-07" db="EMBL/GenBank/DDBJ databases">
        <title>Genomic Encyclopedia of Type Strains, Phase IV (KMG-IV): sequencing the most valuable type-strain genomes for metagenomic binning, comparative biology and taxonomic classification.</title>
        <authorList>
            <person name="Goeker M."/>
        </authorList>
    </citation>
    <scope>NUCLEOTIDE SEQUENCE [LARGE SCALE GENOMIC DNA]</scope>
    <source>
        <strain evidence="2 3">DSM 1400</strain>
    </source>
</reference>